<dbReference type="EMBL" id="CP130613">
    <property type="protein sequence ID" value="WKW15714.1"/>
    <property type="molecule type" value="Genomic_DNA"/>
</dbReference>
<dbReference type="Pfam" id="PF00501">
    <property type="entry name" value="AMP-binding"/>
    <property type="match status" value="1"/>
</dbReference>
<proteinExistence type="inferred from homology"/>
<dbReference type="InterPro" id="IPR045851">
    <property type="entry name" value="AMP-bd_C_sf"/>
</dbReference>
<comment type="similarity">
    <text evidence="1">Belongs to the ATP-dependent AMP-binding enzyme family.</text>
</comment>
<dbReference type="Gene3D" id="3.40.50.12780">
    <property type="entry name" value="N-terminal domain of ligase-like"/>
    <property type="match status" value="1"/>
</dbReference>
<dbReference type="GO" id="GO:0031956">
    <property type="term" value="F:medium-chain fatty acid-CoA ligase activity"/>
    <property type="evidence" value="ECO:0007669"/>
    <property type="project" value="TreeGrafter"/>
</dbReference>
<gene>
    <name evidence="4" type="ORF">Strain138_002117</name>
    <name evidence="5" type="ORF">Strain318_002116</name>
</gene>
<dbReference type="Gene3D" id="3.30.300.30">
    <property type="match status" value="1"/>
</dbReference>
<dbReference type="GO" id="GO:0006631">
    <property type="term" value="P:fatty acid metabolic process"/>
    <property type="evidence" value="ECO:0007669"/>
    <property type="project" value="TreeGrafter"/>
</dbReference>
<protein>
    <submittedName>
        <fullName evidence="5">AMP-binding protein</fullName>
    </submittedName>
</protein>
<dbReference type="AlphaFoldDB" id="A0AA49K107"/>
<evidence type="ECO:0000313" key="5">
    <source>
        <dbReference type="EMBL" id="WKW15714.1"/>
    </source>
</evidence>
<keyword evidence="2" id="KW-0436">Ligase</keyword>
<keyword evidence="6" id="KW-1185">Reference proteome</keyword>
<dbReference type="KEGG" id="pspc:Strain318_002116"/>
<evidence type="ECO:0000256" key="2">
    <source>
        <dbReference type="ARBA" id="ARBA00022598"/>
    </source>
</evidence>
<dbReference type="Proteomes" id="UP001229955">
    <property type="component" value="Chromosome"/>
</dbReference>
<evidence type="ECO:0000313" key="6">
    <source>
        <dbReference type="Proteomes" id="UP001229955"/>
    </source>
</evidence>
<dbReference type="PANTHER" id="PTHR43201">
    <property type="entry name" value="ACYL-COA SYNTHETASE"/>
    <property type="match status" value="1"/>
</dbReference>
<name>A0AA49K107_9BACT</name>
<dbReference type="PANTHER" id="PTHR43201:SF5">
    <property type="entry name" value="MEDIUM-CHAIN ACYL-COA LIGASE ACSF2, MITOCHONDRIAL"/>
    <property type="match status" value="1"/>
</dbReference>
<reference evidence="5" key="1">
    <citation type="submission" date="2023-07" db="EMBL/GenBank/DDBJ databases">
        <authorList>
            <person name="Haufschild T."/>
            <person name="Kallscheuer N."/>
            <person name="Hammer J."/>
            <person name="Kohn T."/>
            <person name="Kabuu M."/>
            <person name="Jogler M."/>
            <person name="Wohfarth N."/>
            <person name="Heuer A."/>
            <person name="Rohde M."/>
            <person name="van Teeseling M.C.F."/>
            <person name="Jogler C."/>
        </authorList>
    </citation>
    <scope>NUCLEOTIDE SEQUENCE</scope>
    <source>
        <strain evidence="4">Strain 138</strain>
        <strain evidence="5">Strain 318</strain>
    </source>
</reference>
<evidence type="ECO:0000256" key="1">
    <source>
        <dbReference type="ARBA" id="ARBA00006432"/>
    </source>
</evidence>
<dbReference type="SUPFAM" id="SSF56801">
    <property type="entry name" value="Acetyl-CoA synthetase-like"/>
    <property type="match status" value="1"/>
</dbReference>
<dbReference type="InterPro" id="IPR000873">
    <property type="entry name" value="AMP-dep_synth/lig_dom"/>
</dbReference>
<evidence type="ECO:0000313" key="4">
    <source>
        <dbReference type="EMBL" id="WKW12807.1"/>
    </source>
</evidence>
<evidence type="ECO:0000259" key="3">
    <source>
        <dbReference type="Pfam" id="PF00501"/>
    </source>
</evidence>
<dbReference type="InterPro" id="IPR042099">
    <property type="entry name" value="ANL_N_sf"/>
</dbReference>
<accession>A0AA49Q5D5</accession>
<dbReference type="EMBL" id="CP130612">
    <property type="protein sequence ID" value="WKW12807.1"/>
    <property type="molecule type" value="Genomic_DNA"/>
</dbReference>
<sequence>MDLLPLRAAAGRGSIDGIPAAALVSAGFTLLQRCVPLVRALAGRRSAILLPSSPQFLLALAASDGRGAVLVNPLASSAEVEHQLRESNVGAVFTVRALAAKVPEHLPCVLLDEAPRRATFSVLGGDDLEIDLGSHFGLDLEGDADATGRDEECAIVYTSAMAGTPLGAVLTHRNLITNARQTVQAAENTPQDHLLAVLPFSHLFGLTVSLIAPMMAGARVTTMPRFNPIAAVDLIEREGITEIVGVPAVFAAMLGAIARRGGKLAAPALRLCICGGAPLSVALQEQWEAATGVPLRQGYGLTEASPVALFNRVNAENVRGTLGLPFPGVSISIRDSVTGAELPAGSVGEICVAGDTVFRGYVSELPATPDFLAPAAASADSLARRAQSAGLRTRDGWLYTGDAGVLRSDGRVEFRGLIKPMFTRNGFNIYPREIERVLSLMPGVARAAVTPLPEPARENDIRLELWLDGSRGVSDAEVKAWCEQRLAQYKQPSQIVIAGA</sequence>
<organism evidence="5 6">
    <name type="scientific">Pseudogemmatithrix spongiicola</name>
    <dbReference type="NCBI Taxonomy" id="3062599"/>
    <lineage>
        <taxon>Bacteria</taxon>
        <taxon>Pseudomonadati</taxon>
        <taxon>Gemmatimonadota</taxon>
        <taxon>Gemmatimonadia</taxon>
        <taxon>Gemmatimonadales</taxon>
        <taxon>Gemmatimonadaceae</taxon>
        <taxon>Pseudogemmatithrix</taxon>
    </lineage>
</organism>
<accession>A0AA49K107</accession>
<dbReference type="RefSeq" id="WP_367885683.1">
    <property type="nucleotide sequence ID" value="NZ_CP130612.1"/>
</dbReference>
<feature type="domain" description="AMP-dependent synthetase/ligase" evidence="3">
    <location>
        <begin position="43"/>
        <end position="361"/>
    </location>
</feature>